<evidence type="ECO:0000313" key="4">
    <source>
        <dbReference type="Proteomes" id="UP001161691"/>
    </source>
</evidence>
<dbReference type="InterPro" id="IPR000073">
    <property type="entry name" value="AB_hydrolase_1"/>
</dbReference>
<feature type="domain" description="AB hydrolase-1" evidence="2">
    <location>
        <begin position="24"/>
        <end position="249"/>
    </location>
</feature>
<dbReference type="InterPro" id="IPR050266">
    <property type="entry name" value="AB_hydrolase_sf"/>
</dbReference>
<dbReference type="Proteomes" id="UP001161691">
    <property type="component" value="Unassembled WGS sequence"/>
</dbReference>
<evidence type="ECO:0000256" key="1">
    <source>
        <dbReference type="ARBA" id="ARBA00022801"/>
    </source>
</evidence>
<dbReference type="PRINTS" id="PR00111">
    <property type="entry name" value="ABHYDROLASE"/>
</dbReference>
<dbReference type="Pfam" id="PF00561">
    <property type="entry name" value="Abhydrolase_1"/>
    <property type="match status" value="1"/>
</dbReference>
<dbReference type="InterPro" id="IPR000639">
    <property type="entry name" value="Epox_hydrolase-like"/>
</dbReference>
<dbReference type="InterPro" id="IPR029058">
    <property type="entry name" value="AB_hydrolase_fold"/>
</dbReference>
<name>A0ABT6TLG9_9BACL</name>
<dbReference type="GO" id="GO:0016787">
    <property type="term" value="F:hydrolase activity"/>
    <property type="evidence" value="ECO:0007669"/>
    <property type="project" value="UniProtKB-KW"/>
</dbReference>
<sequence length="271" mass="28560">MARNRLTLKNGLEVSYLDEGQGVPLLLLHGYCGSAGYWDDVLPLLSAHARVIAPDARGHGESAATEGTYTMEQLADDAAQLLDALDIGQAFVLGHSMGGYTALALAERAGDRLLGLGLLHSTTFPDDDNGKANREKVAARISREGMQGHIRDLVPKLFAADNLAPLQAQVERALTIGFGTSAEGGIGAALGMKERPDRRGVLEALESPILLLAGESDNVIGPDKRFPVDGPGVTLRLLEGAGHMGMMEQPTAFAEAILAFVAEAKRGEADV</sequence>
<dbReference type="EMBL" id="JAGRPV010000001">
    <property type="protein sequence ID" value="MDI4647564.1"/>
    <property type="molecule type" value="Genomic_DNA"/>
</dbReference>
<comment type="caution">
    <text evidence="3">The sequence shown here is derived from an EMBL/GenBank/DDBJ whole genome shotgun (WGS) entry which is preliminary data.</text>
</comment>
<accession>A0ABT6TLG9</accession>
<gene>
    <name evidence="3" type="ORF">KB449_21615</name>
</gene>
<organism evidence="3 4">
    <name type="scientific">Cohnella hashimotonis</name>
    <dbReference type="NCBI Taxonomy" id="2826895"/>
    <lineage>
        <taxon>Bacteria</taxon>
        <taxon>Bacillati</taxon>
        <taxon>Bacillota</taxon>
        <taxon>Bacilli</taxon>
        <taxon>Bacillales</taxon>
        <taxon>Paenibacillaceae</taxon>
        <taxon>Cohnella</taxon>
    </lineage>
</organism>
<proteinExistence type="predicted"/>
<evidence type="ECO:0000259" key="2">
    <source>
        <dbReference type="Pfam" id="PF00561"/>
    </source>
</evidence>
<protein>
    <submittedName>
        <fullName evidence="3">Alpha/beta fold hydrolase</fullName>
    </submittedName>
</protein>
<dbReference type="PANTHER" id="PTHR43798">
    <property type="entry name" value="MONOACYLGLYCEROL LIPASE"/>
    <property type="match status" value="1"/>
</dbReference>
<reference evidence="3" key="1">
    <citation type="submission" date="2023-04" db="EMBL/GenBank/DDBJ databases">
        <title>Comparative genomic analysis of Cohnella hashimotonis sp. nov., isolated from the International Space Station.</title>
        <authorList>
            <person name="Venkateswaran K."/>
            <person name="Simpson A."/>
        </authorList>
    </citation>
    <scope>NUCLEOTIDE SEQUENCE</scope>
    <source>
        <strain evidence="3">F6_2S_P_1</strain>
    </source>
</reference>
<dbReference type="RefSeq" id="WP_282910323.1">
    <property type="nucleotide sequence ID" value="NZ_JAGRPV010000001.1"/>
</dbReference>
<keyword evidence="1 3" id="KW-0378">Hydrolase</keyword>
<dbReference type="SUPFAM" id="SSF53474">
    <property type="entry name" value="alpha/beta-Hydrolases"/>
    <property type="match status" value="1"/>
</dbReference>
<keyword evidence="4" id="KW-1185">Reference proteome</keyword>
<dbReference type="PANTHER" id="PTHR43798:SF31">
    <property type="entry name" value="AB HYDROLASE SUPERFAMILY PROTEIN YCLE"/>
    <property type="match status" value="1"/>
</dbReference>
<dbReference type="Gene3D" id="3.40.50.1820">
    <property type="entry name" value="alpha/beta hydrolase"/>
    <property type="match status" value="1"/>
</dbReference>
<dbReference type="PRINTS" id="PR00412">
    <property type="entry name" value="EPOXHYDRLASE"/>
</dbReference>
<evidence type="ECO:0000313" key="3">
    <source>
        <dbReference type="EMBL" id="MDI4647564.1"/>
    </source>
</evidence>